<proteinExistence type="predicted"/>
<feature type="non-terminal residue" evidence="1">
    <location>
        <position position="1"/>
    </location>
</feature>
<organism evidence="1 2">
    <name type="scientific">Pristionchus mayeri</name>
    <dbReference type="NCBI Taxonomy" id="1317129"/>
    <lineage>
        <taxon>Eukaryota</taxon>
        <taxon>Metazoa</taxon>
        <taxon>Ecdysozoa</taxon>
        <taxon>Nematoda</taxon>
        <taxon>Chromadorea</taxon>
        <taxon>Rhabditida</taxon>
        <taxon>Rhabditina</taxon>
        <taxon>Diplogasteromorpha</taxon>
        <taxon>Diplogasteroidea</taxon>
        <taxon>Neodiplogasteridae</taxon>
        <taxon>Pristionchus</taxon>
    </lineage>
</organism>
<gene>
    <name evidence="1" type="ORF">PMAYCL1PPCAC_25930</name>
</gene>
<comment type="caution">
    <text evidence="1">The sequence shown here is derived from an EMBL/GenBank/DDBJ whole genome shotgun (WGS) entry which is preliminary data.</text>
</comment>
<dbReference type="AlphaFoldDB" id="A0AAN5D4T7"/>
<dbReference type="Proteomes" id="UP001328107">
    <property type="component" value="Unassembled WGS sequence"/>
</dbReference>
<evidence type="ECO:0000313" key="1">
    <source>
        <dbReference type="EMBL" id="GMR55735.1"/>
    </source>
</evidence>
<evidence type="ECO:0000313" key="2">
    <source>
        <dbReference type="Proteomes" id="UP001328107"/>
    </source>
</evidence>
<protein>
    <submittedName>
        <fullName evidence="1">Uncharacterized protein</fullName>
    </submittedName>
</protein>
<accession>A0AAN5D4T7</accession>
<sequence length="114" mass="13378">SLSAAKMSAESWRTRHDELFDQISEMEKMQKESAENPRARVPMAKEFEDDMSKLRAEKEKLAKEKSTLIQGLIEARKNVAELGKLKKEREEFGEERLKLYRDLKAAHERIEELE</sequence>
<keyword evidence="2" id="KW-1185">Reference proteome</keyword>
<reference evidence="2" key="1">
    <citation type="submission" date="2022-10" db="EMBL/GenBank/DDBJ databases">
        <title>Genome assembly of Pristionchus species.</title>
        <authorList>
            <person name="Yoshida K."/>
            <person name="Sommer R.J."/>
        </authorList>
    </citation>
    <scope>NUCLEOTIDE SEQUENCE [LARGE SCALE GENOMIC DNA]</scope>
    <source>
        <strain evidence="2">RS5460</strain>
    </source>
</reference>
<dbReference type="EMBL" id="BTRK01000005">
    <property type="protein sequence ID" value="GMR55735.1"/>
    <property type="molecule type" value="Genomic_DNA"/>
</dbReference>
<feature type="non-terminal residue" evidence="1">
    <location>
        <position position="114"/>
    </location>
</feature>
<name>A0AAN5D4T7_9BILA</name>